<feature type="transmembrane region" description="Helical" evidence="1">
    <location>
        <begin position="650"/>
        <end position="667"/>
    </location>
</feature>
<organism evidence="4">
    <name type="scientific">Aphanomyces invadans</name>
    <dbReference type="NCBI Taxonomy" id="157072"/>
    <lineage>
        <taxon>Eukaryota</taxon>
        <taxon>Sar</taxon>
        <taxon>Stramenopiles</taxon>
        <taxon>Oomycota</taxon>
        <taxon>Saprolegniomycetes</taxon>
        <taxon>Saprolegniales</taxon>
        <taxon>Verrucalvaceae</taxon>
        <taxon>Aphanomyces</taxon>
    </lineage>
</organism>
<feature type="transmembrane region" description="Helical" evidence="1">
    <location>
        <begin position="277"/>
        <end position="299"/>
    </location>
</feature>
<feature type="transmembrane region" description="Helical" evidence="1">
    <location>
        <begin position="610"/>
        <end position="630"/>
    </location>
</feature>
<feature type="transmembrane region" description="Helical" evidence="1">
    <location>
        <begin position="532"/>
        <end position="557"/>
    </location>
</feature>
<accession>A0A024U6H9</accession>
<dbReference type="eggNOG" id="KOG4569">
    <property type="taxonomic scope" value="Eukaryota"/>
</dbReference>
<feature type="transmembrane region" description="Helical" evidence="1">
    <location>
        <begin position="93"/>
        <end position="112"/>
    </location>
</feature>
<dbReference type="Pfam" id="PF01764">
    <property type="entry name" value="Lipase_3"/>
    <property type="match status" value="1"/>
</dbReference>
<feature type="domain" description="Fungal lipase-type" evidence="3">
    <location>
        <begin position="905"/>
        <end position="1047"/>
    </location>
</feature>
<evidence type="ECO:0000313" key="4">
    <source>
        <dbReference type="EMBL" id="ETW01820.1"/>
    </source>
</evidence>
<dbReference type="InterPro" id="IPR051218">
    <property type="entry name" value="Sec_MonoDiacylglyc_Lipase"/>
</dbReference>
<reference evidence="4" key="1">
    <citation type="submission" date="2013-12" db="EMBL/GenBank/DDBJ databases">
        <title>The Genome Sequence of Aphanomyces invadans NJM9701.</title>
        <authorList>
            <consortium name="The Broad Institute Genomics Platform"/>
            <person name="Russ C."/>
            <person name="Tyler B."/>
            <person name="van West P."/>
            <person name="Dieguez-Uribeondo J."/>
            <person name="Young S.K."/>
            <person name="Zeng Q."/>
            <person name="Gargeya S."/>
            <person name="Fitzgerald M."/>
            <person name="Abouelleil A."/>
            <person name="Alvarado L."/>
            <person name="Chapman S.B."/>
            <person name="Gainer-Dewar J."/>
            <person name="Goldberg J."/>
            <person name="Griggs A."/>
            <person name="Gujja S."/>
            <person name="Hansen M."/>
            <person name="Howarth C."/>
            <person name="Imamovic A."/>
            <person name="Ireland A."/>
            <person name="Larimer J."/>
            <person name="McCowan C."/>
            <person name="Murphy C."/>
            <person name="Pearson M."/>
            <person name="Poon T.W."/>
            <person name="Priest M."/>
            <person name="Roberts A."/>
            <person name="Saif S."/>
            <person name="Shea T."/>
            <person name="Sykes S."/>
            <person name="Wortman J."/>
            <person name="Nusbaum C."/>
            <person name="Birren B."/>
        </authorList>
    </citation>
    <scope>NUCLEOTIDE SEQUENCE [LARGE SCALE GENOMIC DNA]</scope>
    <source>
        <strain evidence="4">NJM9701</strain>
    </source>
</reference>
<dbReference type="RefSeq" id="XP_008869668.1">
    <property type="nucleotide sequence ID" value="XM_008871446.1"/>
</dbReference>
<evidence type="ECO:0000259" key="3">
    <source>
        <dbReference type="Pfam" id="PF01764"/>
    </source>
</evidence>
<feature type="signal peptide" evidence="2">
    <location>
        <begin position="1"/>
        <end position="20"/>
    </location>
</feature>
<dbReference type="EMBL" id="KI913962">
    <property type="protein sequence ID" value="ETW01820.1"/>
    <property type="molecule type" value="Genomic_DNA"/>
</dbReference>
<keyword evidence="1" id="KW-0812">Transmembrane</keyword>
<feature type="chain" id="PRO_5001534975" description="Fungal lipase-type domain-containing protein" evidence="2">
    <location>
        <begin position="21"/>
        <end position="1175"/>
    </location>
</feature>
<feature type="transmembrane region" description="Helical" evidence="1">
    <location>
        <begin position="481"/>
        <end position="500"/>
    </location>
</feature>
<dbReference type="PANTHER" id="PTHR45856:SF24">
    <property type="entry name" value="FUNGAL LIPASE-LIKE DOMAIN-CONTAINING PROTEIN"/>
    <property type="match status" value="1"/>
</dbReference>
<dbReference type="InterPro" id="IPR029058">
    <property type="entry name" value="AB_hydrolase_fold"/>
</dbReference>
<evidence type="ECO:0000256" key="1">
    <source>
        <dbReference type="SAM" id="Phobius"/>
    </source>
</evidence>
<name>A0A024U6H9_9STRA</name>
<dbReference type="GO" id="GO:0006629">
    <property type="term" value="P:lipid metabolic process"/>
    <property type="evidence" value="ECO:0007669"/>
    <property type="project" value="InterPro"/>
</dbReference>
<keyword evidence="1" id="KW-1133">Transmembrane helix</keyword>
<dbReference type="CDD" id="cd00519">
    <property type="entry name" value="Lipase_3"/>
    <property type="match status" value="1"/>
</dbReference>
<dbReference type="VEuPathDB" id="FungiDB:H310_06395"/>
<feature type="transmembrane region" description="Helical" evidence="1">
    <location>
        <begin position="569"/>
        <end position="589"/>
    </location>
</feature>
<sequence length="1175" mass="131552">MGWRRVVPVVIAFAAHCCSSADVKLPVDWRANTCGGSFISDSTELGCAIDRCECWEYISECDTNYMCEAYFTNGTNVCQGRCRLSAFGTALNVFGMLLIFGFPIGIFIYHVVSVRKQNRLADDSSTKEIDQVEIRGDGLVEQVQQQHVVDRMLLRRGRSTQRRNSAATSYVAVTEHSSFRKPSFLSHVRLRSESKPSSLDPILAEEGSGYMLHSEAPTTVMGNPSVIPEESIDHGHQSKEDVLKRYCDLTKLTAGATNGAFIVRMNPQTYLETMHRAALPLIFLLMGGIVLASLLLAVYPLQLKSTYARLQPGDLAYLNCSVNEAECTEFDWVVLDGSNGTQHRLSFTSDEFPKTPDVLRIEMNLENTTQKQTPGAYVLGNYRLSVYADGASKPLVSDYENKLVTTCSCVDNKCQDVSCSTIPLVGINIKRFGASMYDLRSRRYIVEMDFDTSESTLERATFPAYSLHVEVLENPYEMTGLAIQCILGCFNMALLVHFVYSINVHYVRRHPTALDVPIPRRWVYHLSLERKLFVMILTALAIENNPFMITVALPFFGPPADAYFVFRNVWETLVYVIVLGSLLTIIDAYRKDNKQFKNGASVAALGPRFVASKLFIVFVLLAVRLSVSLALEASFEVTVNIDQWMASMDLGLVVVGVTALVGVVVHVNQVLNRQRYSETRYLSLNFRYLTLVTYSILAVLLINLVFFSAYAQVSTFKPTALRTSTTVSEVSFSMLISMGVIAFYPPRKPQRGQVPRGYVIREKRQFASTPTGLSPVAGAAVESSPSIAIEPTPLRPRDVFFRPPVNNTPLRRMPAFRAKPISAPHHIFCIETACLLFNCSRHAYDRPLLCQPTDIDEAGCPTHAESEYVSAAALFRDNLREVAYIHDEATDTNCLVLQSDRKIIFAFRGTASTANVKTDVQYALEEVPWKSTTQSNATTAVYAHRGFYNAYLTVQKQVHDVLTTLLVEYSLHGLSADTHVQIYCTGHSLGGALATLASLDIKLTFGHRVIMYNFGSPRVGTHTFARFYNREIPLAFRLVNEGDIVVGMVQTVTTDCFGQAKKFYKHIGTEIVLDGRVNGDFIVRPTFTEKNLIVEVRRKAARHFLNGYKRNLDAMMECVLETEKRLGELHVQTELEKALYGTLDNRDEWHLADTLDEPVLDDLSERRGADVEYFI</sequence>
<dbReference type="PANTHER" id="PTHR45856">
    <property type="entry name" value="ALPHA/BETA-HYDROLASES SUPERFAMILY PROTEIN"/>
    <property type="match status" value="1"/>
</dbReference>
<dbReference type="OrthoDB" id="438440at2759"/>
<keyword evidence="2" id="KW-0732">Signal</keyword>
<protein>
    <recommendedName>
        <fullName evidence="3">Fungal lipase-type domain-containing protein</fullName>
    </recommendedName>
</protein>
<dbReference type="AlphaFoldDB" id="A0A024U6H9"/>
<dbReference type="SUPFAM" id="SSF53474">
    <property type="entry name" value="alpha/beta-Hydrolases"/>
    <property type="match status" value="1"/>
</dbReference>
<dbReference type="GeneID" id="20083445"/>
<gene>
    <name evidence="4" type="ORF">H310_06395</name>
</gene>
<proteinExistence type="predicted"/>
<keyword evidence="1" id="KW-0472">Membrane</keyword>
<dbReference type="Gene3D" id="3.40.50.1820">
    <property type="entry name" value="alpha/beta hydrolase"/>
    <property type="match status" value="1"/>
</dbReference>
<evidence type="ECO:0000256" key="2">
    <source>
        <dbReference type="SAM" id="SignalP"/>
    </source>
</evidence>
<dbReference type="InterPro" id="IPR002921">
    <property type="entry name" value="Fungal_lipase-type"/>
</dbReference>
<feature type="transmembrane region" description="Helical" evidence="1">
    <location>
        <begin position="688"/>
        <end position="710"/>
    </location>
</feature>